<dbReference type="Pfam" id="PF04413">
    <property type="entry name" value="Glycos_transf_N"/>
    <property type="match status" value="1"/>
</dbReference>
<dbReference type="Gene3D" id="3.40.50.11720">
    <property type="entry name" value="3-Deoxy-D-manno-octulosonic-acid transferase, N-terminal domain"/>
    <property type="match status" value="1"/>
</dbReference>
<dbReference type="InterPro" id="IPR038107">
    <property type="entry name" value="Glycos_transf_N_sf"/>
</dbReference>
<dbReference type="RefSeq" id="WP_317902686.1">
    <property type="nucleotide sequence ID" value="NZ_JAIRBC010000017.1"/>
</dbReference>
<gene>
    <name evidence="10" type="ORF">K8352_12355</name>
</gene>
<dbReference type="EMBL" id="JAIRBC010000017">
    <property type="protein sequence ID" value="MCG2461544.1"/>
    <property type="molecule type" value="Genomic_DNA"/>
</dbReference>
<dbReference type="Gene3D" id="3.40.50.2000">
    <property type="entry name" value="Glycogen Phosphorylase B"/>
    <property type="match status" value="1"/>
</dbReference>
<keyword evidence="11" id="KW-1185">Reference proteome</keyword>
<evidence type="ECO:0000256" key="5">
    <source>
        <dbReference type="ARBA" id="ARBA00031445"/>
    </source>
</evidence>
<evidence type="ECO:0000256" key="6">
    <source>
        <dbReference type="ARBA" id="ARBA00049183"/>
    </source>
</evidence>
<keyword evidence="8" id="KW-0472">Membrane</keyword>
<dbReference type="Proteomes" id="UP001200642">
    <property type="component" value="Unassembled WGS sequence"/>
</dbReference>
<evidence type="ECO:0000256" key="8">
    <source>
        <dbReference type="RuleBase" id="RU365103"/>
    </source>
</evidence>
<protein>
    <recommendedName>
        <fullName evidence="3 8">3-deoxy-D-manno-octulosonic acid transferase</fullName>
        <shortName evidence="8">Kdo transferase</shortName>
        <ecNumber evidence="2 8">2.4.99.12</ecNumber>
    </recommendedName>
    <alternativeName>
        <fullName evidence="5 8">Lipid IV(A) 3-deoxy-D-manno-octulosonic acid transferase</fullName>
    </alternativeName>
</protein>
<feature type="domain" description="3-deoxy-D-manno-octulosonic-acid transferase N-terminal" evidence="9">
    <location>
        <begin position="42"/>
        <end position="206"/>
    </location>
</feature>
<comment type="function">
    <text evidence="8">Involved in lipopolysaccharide (LPS) biosynthesis. Catalyzes the transfer of 3-deoxy-D-manno-octulosonate (Kdo) residue(s) from CMP-Kdo to lipid IV(A), the tetraacyldisaccharide-1,4'-bisphosphate precursor of lipid A.</text>
</comment>
<dbReference type="GO" id="GO:0009245">
    <property type="term" value="P:lipid A biosynthetic process"/>
    <property type="evidence" value="ECO:0007669"/>
    <property type="project" value="TreeGrafter"/>
</dbReference>
<comment type="subcellular location">
    <subcellularLocation>
        <location evidence="8">Cell membrane</location>
    </subcellularLocation>
</comment>
<keyword evidence="8" id="KW-0448">Lipopolysaccharide biosynthesis</keyword>
<dbReference type="GO" id="GO:0009244">
    <property type="term" value="P:lipopolysaccharide core region biosynthetic process"/>
    <property type="evidence" value="ECO:0007669"/>
    <property type="project" value="UniProtKB-UniRule"/>
</dbReference>
<comment type="catalytic activity">
    <reaction evidence="6 8">
        <text>lipid IVA (E. coli) + CMP-3-deoxy-beta-D-manno-octulosonate = alpha-Kdo-(2-&gt;6)-lipid IVA (E. coli) + CMP + H(+)</text>
        <dbReference type="Rhea" id="RHEA:28066"/>
        <dbReference type="ChEBI" id="CHEBI:15378"/>
        <dbReference type="ChEBI" id="CHEBI:58603"/>
        <dbReference type="ChEBI" id="CHEBI:60364"/>
        <dbReference type="ChEBI" id="CHEBI:60377"/>
        <dbReference type="ChEBI" id="CHEBI:85987"/>
        <dbReference type="EC" id="2.4.99.12"/>
    </reaction>
</comment>
<dbReference type="EC" id="2.4.99.12" evidence="2 8"/>
<feature type="active site" description="Proton acceptor" evidence="7">
    <location>
        <position position="60"/>
    </location>
</feature>
<evidence type="ECO:0000256" key="7">
    <source>
        <dbReference type="PIRSR" id="PIRSR639901-1"/>
    </source>
</evidence>
<evidence type="ECO:0000256" key="3">
    <source>
        <dbReference type="ARBA" id="ARBA00019077"/>
    </source>
</evidence>
<evidence type="ECO:0000259" key="9">
    <source>
        <dbReference type="Pfam" id="PF04413"/>
    </source>
</evidence>
<evidence type="ECO:0000256" key="2">
    <source>
        <dbReference type="ARBA" id="ARBA00012621"/>
    </source>
</evidence>
<evidence type="ECO:0000313" key="10">
    <source>
        <dbReference type="EMBL" id="MCG2461544.1"/>
    </source>
</evidence>
<dbReference type="SUPFAM" id="SSF53756">
    <property type="entry name" value="UDP-Glycosyltransferase/glycogen phosphorylase"/>
    <property type="match status" value="1"/>
</dbReference>
<keyword evidence="4 8" id="KW-0808">Transferase</keyword>
<dbReference type="InterPro" id="IPR039901">
    <property type="entry name" value="Kdotransferase"/>
</dbReference>
<keyword evidence="8" id="KW-1003">Cell membrane</keyword>
<reference evidence="10" key="1">
    <citation type="submission" date="2023-02" db="EMBL/GenBank/DDBJ databases">
        <title>Genome of Flavobacteriaceae gen. nov. sp. strain F89.</title>
        <authorList>
            <person name="Wang Y."/>
        </authorList>
    </citation>
    <scope>NUCLEOTIDE SEQUENCE</scope>
    <source>
        <strain evidence="10">F89</strain>
    </source>
</reference>
<dbReference type="PANTHER" id="PTHR42755:SF1">
    <property type="entry name" value="3-DEOXY-D-MANNO-OCTULOSONIC ACID TRANSFERASE, MITOCHONDRIAL-RELATED"/>
    <property type="match status" value="1"/>
</dbReference>
<dbReference type="GO" id="GO:0043842">
    <property type="term" value="F:Kdo transferase activity"/>
    <property type="evidence" value="ECO:0007669"/>
    <property type="project" value="UniProtKB-EC"/>
</dbReference>
<dbReference type="AlphaFoldDB" id="A0AAE3EWR6"/>
<sequence>MYLIYDLVVHTARIFLNLASFFDAKLRLFVNGRKGTFAILEANVSKSDQVIWIHTASLGEFEQGLPIMEAIRSRYPSYKILVTFFSPSGYEVKKRTPVADLVTYLPLDSAKNAKRFLKLTHPKLAIFVKYEIWPNYLRTLNNGQIPTLLISALFKNKQIYFKWYGNFMRKSLGGFSHFFVQDKNSEVLLNSIGHTNVSVSGDTRFDRVSQILERDNTLGFMSSFKGNQDCFVAGSTWPEDESVLVPYINSSNKNIKYVLAPHNIKEKHIDNLVSSLNKKAILYSQIGDLDISNYEVLIVDTIGLLTKIYSYADIAYVGGGFATGLHNTLEPAVFGIPVVIGPHYQDFKEAQDLVSLQGILPILNANSLKDTLNRLLDHPEYARNTGDICKRYIARKKGATNEVVSHIDNWLI</sequence>
<comment type="caution">
    <text evidence="10">The sequence shown here is derived from an EMBL/GenBank/DDBJ whole genome shotgun (WGS) entry which is preliminary data.</text>
</comment>
<evidence type="ECO:0000256" key="4">
    <source>
        <dbReference type="ARBA" id="ARBA00022679"/>
    </source>
</evidence>
<comment type="pathway">
    <text evidence="1 8">Bacterial outer membrane biogenesis; LPS core biosynthesis.</text>
</comment>
<evidence type="ECO:0000313" key="11">
    <source>
        <dbReference type="Proteomes" id="UP001200642"/>
    </source>
</evidence>
<organism evidence="10 11">
    <name type="scientific">Cerina litoralis</name>
    <dbReference type="NCBI Taxonomy" id="2874477"/>
    <lineage>
        <taxon>Bacteria</taxon>
        <taxon>Pseudomonadati</taxon>
        <taxon>Bacteroidota</taxon>
        <taxon>Flavobacteriia</taxon>
        <taxon>Flavobacteriales</taxon>
        <taxon>Flavobacteriaceae</taxon>
        <taxon>Cerina</taxon>
    </lineage>
</organism>
<comment type="similarity">
    <text evidence="8">Belongs to the glycosyltransferase group 1 family.</text>
</comment>
<name>A0AAE3EWR6_9FLAO</name>
<proteinExistence type="inferred from homology"/>
<dbReference type="PANTHER" id="PTHR42755">
    <property type="entry name" value="3-DEOXY-MANNO-OCTULOSONATE CYTIDYLYLTRANSFERASE"/>
    <property type="match status" value="1"/>
</dbReference>
<accession>A0AAE3EWR6</accession>
<dbReference type="InterPro" id="IPR007507">
    <property type="entry name" value="Glycos_transf_N"/>
</dbReference>
<evidence type="ECO:0000256" key="1">
    <source>
        <dbReference type="ARBA" id="ARBA00004713"/>
    </source>
</evidence>
<dbReference type="GO" id="GO:0005886">
    <property type="term" value="C:plasma membrane"/>
    <property type="evidence" value="ECO:0007669"/>
    <property type="project" value="UniProtKB-SubCell"/>
</dbReference>